<dbReference type="AlphaFoldDB" id="A0AA38CBP7"/>
<keyword evidence="3" id="KW-1185">Reference proteome</keyword>
<name>A0AA38CBP7_TAXCH</name>
<dbReference type="EMBL" id="JAHRHJ020001300">
    <property type="protein sequence ID" value="KAH9293313.1"/>
    <property type="molecule type" value="Genomic_DNA"/>
</dbReference>
<feature type="region of interest" description="Disordered" evidence="1">
    <location>
        <begin position="1"/>
        <end position="24"/>
    </location>
</feature>
<evidence type="ECO:0000256" key="1">
    <source>
        <dbReference type="SAM" id="MobiDB-lite"/>
    </source>
</evidence>
<dbReference type="Proteomes" id="UP000824469">
    <property type="component" value="Unassembled WGS sequence"/>
</dbReference>
<evidence type="ECO:0000313" key="3">
    <source>
        <dbReference type="Proteomes" id="UP000824469"/>
    </source>
</evidence>
<feature type="non-terminal residue" evidence="2">
    <location>
        <position position="52"/>
    </location>
</feature>
<feature type="compositionally biased region" description="Basic and acidic residues" evidence="1">
    <location>
        <begin position="12"/>
        <end position="24"/>
    </location>
</feature>
<accession>A0AA38CBP7</accession>
<reference evidence="2 3" key="1">
    <citation type="journal article" date="2021" name="Nat. Plants">
        <title>The Taxus genome provides insights into paclitaxel biosynthesis.</title>
        <authorList>
            <person name="Xiong X."/>
            <person name="Gou J."/>
            <person name="Liao Q."/>
            <person name="Li Y."/>
            <person name="Zhou Q."/>
            <person name="Bi G."/>
            <person name="Li C."/>
            <person name="Du R."/>
            <person name="Wang X."/>
            <person name="Sun T."/>
            <person name="Guo L."/>
            <person name="Liang H."/>
            <person name="Lu P."/>
            <person name="Wu Y."/>
            <person name="Zhang Z."/>
            <person name="Ro D.K."/>
            <person name="Shang Y."/>
            <person name="Huang S."/>
            <person name="Yan J."/>
        </authorList>
    </citation>
    <scope>NUCLEOTIDE SEQUENCE [LARGE SCALE GENOMIC DNA]</scope>
    <source>
        <strain evidence="2">Ta-2019</strain>
    </source>
</reference>
<protein>
    <submittedName>
        <fullName evidence="2">Uncharacterized protein</fullName>
    </submittedName>
</protein>
<organism evidence="2 3">
    <name type="scientific">Taxus chinensis</name>
    <name type="common">Chinese yew</name>
    <name type="synonym">Taxus wallichiana var. chinensis</name>
    <dbReference type="NCBI Taxonomy" id="29808"/>
    <lineage>
        <taxon>Eukaryota</taxon>
        <taxon>Viridiplantae</taxon>
        <taxon>Streptophyta</taxon>
        <taxon>Embryophyta</taxon>
        <taxon>Tracheophyta</taxon>
        <taxon>Spermatophyta</taxon>
        <taxon>Pinopsida</taxon>
        <taxon>Pinidae</taxon>
        <taxon>Conifers II</taxon>
        <taxon>Cupressales</taxon>
        <taxon>Taxaceae</taxon>
        <taxon>Taxus</taxon>
    </lineage>
</organism>
<gene>
    <name evidence="2" type="ORF">KI387_041482</name>
</gene>
<sequence length="52" mass="5816">VGGLNPGANEAHYVRTDRGTDDKPYHATFQVEDDNRIDRIFLTKDLNNVAGE</sequence>
<proteinExistence type="predicted"/>
<comment type="caution">
    <text evidence="2">The sequence shown here is derived from an EMBL/GenBank/DDBJ whole genome shotgun (WGS) entry which is preliminary data.</text>
</comment>
<evidence type="ECO:0000313" key="2">
    <source>
        <dbReference type="EMBL" id="KAH9293313.1"/>
    </source>
</evidence>
<feature type="non-terminal residue" evidence="2">
    <location>
        <position position="1"/>
    </location>
</feature>